<sequence length="250" mass="26612">MGRLDNKVAVITGAASGQGREAAILFAVEGAKVALVDVNGEGLREVFAELPSGDHALFEVDITDPQSVSRMMDSVFRRFGAVNVLYNNAGLMLLTEDGPVTKVTESVWDKVLDVNLRGVYLCCRYGIPYMRQSGGGSIINVASIAALRASLFHAYSAAKAGVVALTKCIAVAYAKEGIRANVICPGSIDTPMVRPFVSNPEGMQEILRWTPMGRQGTPREVAYLALYLASDESSFTSGSVISIDGGWSAL</sequence>
<evidence type="ECO:0000313" key="4">
    <source>
        <dbReference type="Proteomes" id="UP001332192"/>
    </source>
</evidence>
<dbReference type="Proteomes" id="UP001332192">
    <property type="component" value="Chromosome"/>
</dbReference>
<dbReference type="InterPro" id="IPR051122">
    <property type="entry name" value="SDR_DHRS6-like"/>
</dbReference>
<dbReference type="InterPro" id="IPR020904">
    <property type="entry name" value="Sc_DH/Rdtase_CS"/>
</dbReference>
<dbReference type="Pfam" id="PF13561">
    <property type="entry name" value="adh_short_C2"/>
    <property type="match status" value="1"/>
</dbReference>
<evidence type="ECO:0000256" key="1">
    <source>
        <dbReference type="ARBA" id="ARBA00006484"/>
    </source>
</evidence>
<proteinExistence type="inferred from homology"/>
<dbReference type="Gene3D" id="3.40.50.720">
    <property type="entry name" value="NAD(P)-binding Rossmann-like Domain"/>
    <property type="match status" value="1"/>
</dbReference>
<dbReference type="NCBIfam" id="NF005559">
    <property type="entry name" value="PRK07231.1"/>
    <property type="match status" value="1"/>
</dbReference>
<dbReference type="RefSeq" id="WP_324715443.1">
    <property type="nucleotide sequence ID" value="NZ_CP141615.1"/>
</dbReference>
<accession>A0ABZ1BU74</accession>
<evidence type="ECO:0000256" key="2">
    <source>
        <dbReference type="ARBA" id="ARBA00023002"/>
    </source>
</evidence>
<dbReference type="SUPFAM" id="SSF51735">
    <property type="entry name" value="NAD(P)-binding Rossmann-fold domains"/>
    <property type="match status" value="1"/>
</dbReference>
<dbReference type="PRINTS" id="PR00081">
    <property type="entry name" value="GDHRDH"/>
</dbReference>
<reference evidence="3 4" key="1">
    <citation type="journal article" date="2024" name="Front. Microbiol.">
        <title>Novel thermophilic genera Geochorda gen. nov. and Carboxydochorda gen. nov. from the deep terrestrial subsurface reveal the ecophysiological diversity in the class Limnochordia.</title>
        <authorList>
            <person name="Karnachuk O.V."/>
            <person name="Lukina A.P."/>
            <person name="Avakyan M.R."/>
            <person name="Kadnikov V.V."/>
            <person name="Begmatov S."/>
            <person name="Beletsky A.V."/>
            <person name="Vlasova K.G."/>
            <person name="Novikov A.A."/>
            <person name="Shcherbakova V.A."/>
            <person name="Mardanov A.V."/>
            <person name="Ravin N.V."/>
        </authorList>
    </citation>
    <scope>NUCLEOTIDE SEQUENCE [LARGE SCALE GENOMIC DNA]</scope>
    <source>
        <strain evidence="3 4">L945</strain>
    </source>
</reference>
<keyword evidence="4" id="KW-1185">Reference proteome</keyword>
<dbReference type="PRINTS" id="PR00080">
    <property type="entry name" value="SDRFAMILY"/>
</dbReference>
<organism evidence="3 4">
    <name type="scientific">Carboxydichorda subterranea</name>
    <dbReference type="NCBI Taxonomy" id="3109565"/>
    <lineage>
        <taxon>Bacteria</taxon>
        <taxon>Bacillati</taxon>
        <taxon>Bacillota</taxon>
        <taxon>Limnochordia</taxon>
        <taxon>Limnochordales</taxon>
        <taxon>Geochordaceae</taxon>
        <taxon>Carboxydichorda</taxon>
    </lineage>
</organism>
<dbReference type="InterPro" id="IPR002347">
    <property type="entry name" value="SDR_fam"/>
</dbReference>
<keyword evidence="2" id="KW-0560">Oxidoreductase</keyword>
<dbReference type="PANTHER" id="PTHR43477:SF1">
    <property type="entry name" value="DIHYDROANTICAPSIN 7-DEHYDROGENASE"/>
    <property type="match status" value="1"/>
</dbReference>
<gene>
    <name evidence="3" type="ORF">U7230_08635</name>
</gene>
<comment type="similarity">
    <text evidence="1">Belongs to the short-chain dehydrogenases/reductases (SDR) family.</text>
</comment>
<protein>
    <submittedName>
        <fullName evidence="3">SDR family NAD(P)-dependent oxidoreductase</fullName>
    </submittedName>
</protein>
<name>A0ABZ1BU74_9FIRM</name>
<evidence type="ECO:0000313" key="3">
    <source>
        <dbReference type="EMBL" id="WRP16170.1"/>
    </source>
</evidence>
<dbReference type="EMBL" id="CP141615">
    <property type="protein sequence ID" value="WRP16170.1"/>
    <property type="molecule type" value="Genomic_DNA"/>
</dbReference>
<dbReference type="PANTHER" id="PTHR43477">
    <property type="entry name" value="DIHYDROANTICAPSIN 7-DEHYDROGENASE"/>
    <property type="match status" value="1"/>
</dbReference>
<dbReference type="PROSITE" id="PS00061">
    <property type="entry name" value="ADH_SHORT"/>
    <property type="match status" value="1"/>
</dbReference>
<dbReference type="InterPro" id="IPR036291">
    <property type="entry name" value="NAD(P)-bd_dom_sf"/>
</dbReference>